<dbReference type="AlphaFoldDB" id="A0AAW0BZ35"/>
<name>A0AAW0BZ35_9AGAR</name>
<evidence type="ECO:0000313" key="2">
    <source>
        <dbReference type="EMBL" id="KAK7032301.1"/>
    </source>
</evidence>
<keyword evidence="1" id="KW-1133">Transmembrane helix</keyword>
<proteinExistence type="predicted"/>
<evidence type="ECO:0008006" key="4">
    <source>
        <dbReference type="Google" id="ProtNLM"/>
    </source>
</evidence>
<dbReference type="Proteomes" id="UP001383192">
    <property type="component" value="Unassembled WGS sequence"/>
</dbReference>
<reference evidence="2 3" key="1">
    <citation type="submission" date="2024-01" db="EMBL/GenBank/DDBJ databases">
        <title>A draft genome for a cacao thread blight-causing isolate of Paramarasmius palmivorus.</title>
        <authorList>
            <person name="Baruah I.K."/>
            <person name="Bukari Y."/>
            <person name="Amoako-Attah I."/>
            <person name="Meinhardt L.W."/>
            <person name="Bailey B.A."/>
            <person name="Cohen S.P."/>
        </authorList>
    </citation>
    <scope>NUCLEOTIDE SEQUENCE [LARGE SCALE GENOMIC DNA]</scope>
    <source>
        <strain evidence="2 3">GH-12</strain>
    </source>
</reference>
<accession>A0AAW0BZ35</accession>
<keyword evidence="1" id="KW-0812">Transmembrane</keyword>
<feature type="transmembrane region" description="Helical" evidence="1">
    <location>
        <begin position="67"/>
        <end position="90"/>
    </location>
</feature>
<evidence type="ECO:0000256" key="1">
    <source>
        <dbReference type="SAM" id="Phobius"/>
    </source>
</evidence>
<gene>
    <name evidence="2" type="ORF">VNI00_013260</name>
</gene>
<keyword evidence="3" id="KW-1185">Reference proteome</keyword>
<dbReference type="EMBL" id="JAYKXP010000066">
    <property type="protein sequence ID" value="KAK7032301.1"/>
    <property type="molecule type" value="Genomic_DNA"/>
</dbReference>
<protein>
    <recommendedName>
        <fullName evidence="4">Transmembrane protein</fullName>
    </recommendedName>
</protein>
<evidence type="ECO:0000313" key="3">
    <source>
        <dbReference type="Proteomes" id="UP001383192"/>
    </source>
</evidence>
<comment type="caution">
    <text evidence="2">The sequence shown here is derived from an EMBL/GenBank/DDBJ whole genome shotgun (WGS) entry which is preliminary data.</text>
</comment>
<sequence>MSKFSVKDSELPGGSGTHAFLTSNEEAVKEECVDPVLQSAELSGNTSDRRCTQESSMTSRFWAITKLLPRVVFCKMTLISTIAFLVFISFTQTADLPPSLHFGNYPRLVKVQSKELQHIVLASERLLTSSDMIERVALTVKPSHEVGRSVENLQDTVHRAVNSAQNFRSLLERSLESLLIGNGNTLSRIRAVTLGYPSLHYLLPFYAFITRTTWFSADAVIAQNFFGSTISLLSQVRALELETRALREVFAKLDEELSTIHDQAPYLSFTNVTPTEISSSDFWGCSASCPLGKISVNEPFFICCLQQHNRMVLYYANSTLLALDRLGNEVHEMNHPRHTPHITDIRSNSEALTRGVDDLRSSLGILRVEETN</sequence>
<organism evidence="2 3">
    <name type="scientific">Paramarasmius palmivorus</name>
    <dbReference type="NCBI Taxonomy" id="297713"/>
    <lineage>
        <taxon>Eukaryota</taxon>
        <taxon>Fungi</taxon>
        <taxon>Dikarya</taxon>
        <taxon>Basidiomycota</taxon>
        <taxon>Agaricomycotina</taxon>
        <taxon>Agaricomycetes</taxon>
        <taxon>Agaricomycetidae</taxon>
        <taxon>Agaricales</taxon>
        <taxon>Marasmiineae</taxon>
        <taxon>Marasmiaceae</taxon>
        <taxon>Paramarasmius</taxon>
    </lineage>
</organism>
<keyword evidence="1" id="KW-0472">Membrane</keyword>